<sequence length="149" mass="17483">MLVKDVYRDCLMYEESTLAHYIHHLLAEKKITLDDDMGEIDLNQADHHKVAEMVRLNLLGFYKVRIYSLKMDEENFSFIFAGSKEKAVQFYTKTFNKIPMNCHEYPLDFQLARGNEVVTFRDMRKDFHAFPAIVGYFKWSAVKVVGKSS</sequence>
<dbReference type="EMBL" id="JAXOFX010000012">
    <property type="protein sequence ID" value="MDZ5473264.1"/>
    <property type="molecule type" value="Genomic_DNA"/>
</dbReference>
<organism evidence="1 2">
    <name type="scientific">Robertmurraya mangrovi</name>
    <dbReference type="NCBI Taxonomy" id="3098077"/>
    <lineage>
        <taxon>Bacteria</taxon>
        <taxon>Bacillati</taxon>
        <taxon>Bacillota</taxon>
        <taxon>Bacilli</taxon>
        <taxon>Bacillales</taxon>
        <taxon>Bacillaceae</taxon>
        <taxon>Robertmurraya</taxon>
    </lineage>
</organism>
<gene>
    <name evidence="1" type="ORF">SM124_16220</name>
</gene>
<dbReference type="Proteomes" id="UP001290455">
    <property type="component" value="Unassembled WGS sequence"/>
</dbReference>
<reference evidence="1 2" key="1">
    <citation type="submission" date="2023-11" db="EMBL/GenBank/DDBJ databases">
        <title>Bacillus jintuensis, isolated from a mudflat on the Beibu Gulf coast.</title>
        <authorList>
            <person name="Li M."/>
        </authorList>
    </citation>
    <scope>NUCLEOTIDE SEQUENCE [LARGE SCALE GENOMIC DNA]</scope>
    <source>
        <strain evidence="1 2">31A1R</strain>
    </source>
</reference>
<dbReference type="RefSeq" id="WP_322447563.1">
    <property type="nucleotide sequence ID" value="NZ_JAXOFX010000012.1"/>
</dbReference>
<name>A0ABU5J1I6_9BACI</name>
<protein>
    <submittedName>
        <fullName evidence="1">Uncharacterized protein</fullName>
    </submittedName>
</protein>
<evidence type="ECO:0000313" key="1">
    <source>
        <dbReference type="EMBL" id="MDZ5473264.1"/>
    </source>
</evidence>
<evidence type="ECO:0000313" key="2">
    <source>
        <dbReference type="Proteomes" id="UP001290455"/>
    </source>
</evidence>
<proteinExistence type="predicted"/>
<keyword evidence="2" id="KW-1185">Reference proteome</keyword>
<accession>A0ABU5J1I6</accession>
<comment type="caution">
    <text evidence="1">The sequence shown here is derived from an EMBL/GenBank/DDBJ whole genome shotgun (WGS) entry which is preliminary data.</text>
</comment>